<keyword evidence="1" id="KW-1133">Transmembrane helix</keyword>
<dbReference type="Proteomes" id="UP000252023">
    <property type="component" value="Chromosome"/>
</dbReference>
<feature type="transmembrane region" description="Helical" evidence="1">
    <location>
        <begin position="171"/>
        <end position="188"/>
    </location>
</feature>
<keyword evidence="1" id="KW-0472">Membrane</keyword>
<dbReference type="AlphaFoldDB" id="A0A344PMJ8"/>
<reference evidence="3" key="1">
    <citation type="submission" date="2018-07" db="EMBL/GenBank/DDBJ databases">
        <title>Genome sequencing of Paracoccus sp. SC2-6.</title>
        <authorList>
            <person name="Heo J."/>
            <person name="Kim S.-J."/>
            <person name="Kwon S.-W."/>
        </authorList>
    </citation>
    <scope>NUCLEOTIDE SEQUENCE [LARGE SCALE GENOMIC DNA]</scope>
    <source>
        <strain evidence="3">SC2-6</strain>
    </source>
</reference>
<feature type="transmembrane region" description="Helical" evidence="1">
    <location>
        <begin position="87"/>
        <end position="107"/>
    </location>
</feature>
<evidence type="ECO:0000313" key="2">
    <source>
        <dbReference type="EMBL" id="AXC50603.1"/>
    </source>
</evidence>
<dbReference type="EMBL" id="CP030918">
    <property type="protein sequence ID" value="AXC50603.1"/>
    <property type="molecule type" value="Genomic_DNA"/>
</dbReference>
<protein>
    <submittedName>
        <fullName evidence="2">Uncharacterized protein</fullName>
    </submittedName>
</protein>
<dbReference type="OrthoDB" id="9800627at2"/>
<dbReference type="KEGG" id="pars:DRW48_13725"/>
<accession>A0A344PMJ8</accession>
<evidence type="ECO:0000313" key="3">
    <source>
        <dbReference type="Proteomes" id="UP000252023"/>
    </source>
</evidence>
<keyword evidence="3" id="KW-1185">Reference proteome</keyword>
<feature type="transmembrane region" description="Helical" evidence="1">
    <location>
        <begin position="136"/>
        <end position="159"/>
    </location>
</feature>
<organism evidence="2 3">
    <name type="scientific">Paracoccus suum</name>
    <dbReference type="NCBI Taxonomy" id="2259340"/>
    <lineage>
        <taxon>Bacteria</taxon>
        <taxon>Pseudomonadati</taxon>
        <taxon>Pseudomonadota</taxon>
        <taxon>Alphaproteobacteria</taxon>
        <taxon>Rhodobacterales</taxon>
        <taxon>Paracoccaceae</taxon>
        <taxon>Paracoccus</taxon>
    </lineage>
</organism>
<dbReference type="RefSeq" id="WP_114076920.1">
    <property type="nucleotide sequence ID" value="NZ_CP030918.1"/>
</dbReference>
<proteinExistence type="predicted"/>
<keyword evidence="1" id="KW-0812">Transmembrane</keyword>
<feature type="transmembrane region" description="Helical" evidence="1">
    <location>
        <begin position="56"/>
        <end position="75"/>
    </location>
</feature>
<sequence>MVFLYDLTMSQIILRIVAALFYACLQGFLLAAILTLTGDPRPRQQGWLTLNPFRHLLVSGVFLTIAFQASWVQPPPYSPARTWFGRLRPLATILVSFALLLALVPLLDLARAPLHQMLPRTGGYAVLASIDTLQRVIIGAIAIGVLPFPGLLAGWALLAIFPRLAKRWRKLSGIGMAAAAILLVLGWFPDIKPLLAALRLV</sequence>
<feature type="transmembrane region" description="Helical" evidence="1">
    <location>
        <begin position="12"/>
        <end position="36"/>
    </location>
</feature>
<name>A0A344PMJ8_9RHOB</name>
<evidence type="ECO:0000256" key="1">
    <source>
        <dbReference type="SAM" id="Phobius"/>
    </source>
</evidence>
<gene>
    <name evidence="2" type="ORF">DRW48_13725</name>
</gene>